<accession>A0A916WQL2</accession>
<comment type="caution">
    <text evidence="3">The sequence shown here is derived from an EMBL/GenBank/DDBJ whole genome shotgun (WGS) entry which is preliminary data.</text>
</comment>
<feature type="compositionally biased region" description="Pro residues" evidence="1">
    <location>
        <begin position="536"/>
        <end position="545"/>
    </location>
</feature>
<feature type="domain" description="DUF222" evidence="2">
    <location>
        <begin position="52"/>
        <end position="290"/>
    </location>
</feature>
<protein>
    <submittedName>
        <fullName evidence="3">HNH endonuclease</fullName>
    </submittedName>
</protein>
<sequence>MSLVESESVGVEPDLSVLGLPESLDEVDAAGLGEVVVRARRAGALMEWHRLRAMAEVFERLVAPYAEEDRRVYDAHTRAANEIAMMLGRSQAGVETELMDAAHLFAGLPQVAHCLHDGVITGGHIRTIIARTALVGGQEYAPLVDGELAEALRRQGSWSLQRLRDVCDRIVFRHDPAAVRERRKASEESRRVWAENATDGMAVLHASMTAENVRIAAARVDALANSVCDADPRRDGARRSDAVFALLSGDVFECQCDRGDDCDATIPAPAMVQAAEAQVIIHVITEAATLHDPEPEATEAAAEADDAEPALFDANGAQPSTETRECHNTESADSVAAEPESAAESSPSDEESAPTKPEPTTKRAYSPRHSGVGFMAGYGVISGDYVRELAKRAGAVIRPINPNGTPLRPHLPSDPYRPSTAMNLFIRIRDGYCTVPGCDKPAFAGDLDHVHEYDHDNPAAGGQTTAAGLATKCRMHHQMKTDGVFLDDQYIDENGKARQVFYTQNGATIHGYAESGDDLFPTLRDITFTDPEPPPKHPPPQPNTPESPTRRRPRLADTHARRRQERERNRQHREHAGKEQQTSAADDPPPF</sequence>
<dbReference type="Proteomes" id="UP000621454">
    <property type="component" value="Unassembled WGS sequence"/>
</dbReference>
<feature type="region of interest" description="Disordered" evidence="1">
    <location>
        <begin position="312"/>
        <end position="369"/>
    </location>
</feature>
<gene>
    <name evidence="3" type="ORF">GCM10011489_05740</name>
</gene>
<dbReference type="InterPro" id="IPR003615">
    <property type="entry name" value="HNH_nuc"/>
</dbReference>
<proteinExistence type="predicted"/>
<keyword evidence="3" id="KW-0255">Endonuclease</keyword>
<keyword evidence="4" id="KW-1185">Reference proteome</keyword>
<dbReference type="Pfam" id="PF02720">
    <property type="entry name" value="DUF222"/>
    <property type="match status" value="1"/>
</dbReference>
<dbReference type="EMBL" id="BMGC01000003">
    <property type="protein sequence ID" value="GGB20479.1"/>
    <property type="molecule type" value="Genomic_DNA"/>
</dbReference>
<dbReference type="GO" id="GO:0004519">
    <property type="term" value="F:endonuclease activity"/>
    <property type="evidence" value="ECO:0007669"/>
    <property type="project" value="UniProtKB-KW"/>
</dbReference>
<keyword evidence="3" id="KW-0540">Nuclease</keyword>
<feature type="compositionally biased region" description="Basic and acidic residues" evidence="1">
    <location>
        <begin position="554"/>
        <end position="578"/>
    </location>
</feature>
<evidence type="ECO:0000259" key="2">
    <source>
        <dbReference type="Pfam" id="PF02720"/>
    </source>
</evidence>
<keyword evidence="3" id="KW-0378">Hydrolase</keyword>
<reference evidence="3" key="1">
    <citation type="journal article" date="2014" name="Int. J. Syst. Evol. Microbiol.">
        <title>Complete genome sequence of Corynebacterium casei LMG S-19264T (=DSM 44701T), isolated from a smear-ripened cheese.</title>
        <authorList>
            <consortium name="US DOE Joint Genome Institute (JGI-PGF)"/>
            <person name="Walter F."/>
            <person name="Albersmeier A."/>
            <person name="Kalinowski J."/>
            <person name="Ruckert C."/>
        </authorList>
    </citation>
    <scope>NUCLEOTIDE SEQUENCE</scope>
    <source>
        <strain evidence="3">CGMCC 1.12827</strain>
    </source>
</reference>
<dbReference type="CDD" id="cd00085">
    <property type="entry name" value="HNHc"/>
    <property type="match status" value="1"/>
</dbReference>
<name>A0A916WQL2_9ACTN</name>
<organism evidence="3 4">
    <name type="scientific">Gordonia jinhuaensis</name>
    <dbReference type="NCBI Taxonomy" id="1517702"/>
    <lineage>
        <taxon>Bacteria</taxon>
        <taxon>Bacillati</taxon>
        <taxon>Actinomycetota</taxon>
        <taxon>Actinomycetes</taxon>
        <taxon>Mycobacteriales</taxon>
        <taxon>Gordoniaceae</taxon>
        <taxon>Gordonia</taxon>
    </lineage>
</organism>
<reference evidence="3" key="2">
    <citation type="submission" date="2020-09" db="EMBL/GenBank/DDBJ databases">
        <authorList>
            <person name="Sun Q."/>
            <person name="Zhou Y."/>
        </authorList>
    </citation>
    <scope>NUCLEOTIDE SEQUENCE</scope>
    <source>
        <strain evidence="3">CGMCC 1.12827</strain>
    </source>
</reference>
<feature type="compositionally biased region" description="Low complexity" evidence="1">
    <location>
        <begin position="331"/>
        <end position="346"/>
    </location>
</feature>
<evidence type="ECO:0000313" key="4">
    <source>
        <dbReference type="Proteomes" id="UP000621454"/>
    </source>
</evidence>
<evidence type="ECO:0000256" key="1">
    <source>
        <dbReference type="SAM" id="MobiDB-lite"/>
    </source>
</evidence>
<dbReference type="InterPro" id="IPR003870">
    <property type="entry name" value="DUF222"/>
</dbReference>
<dbReference type="AlphaFoldDB" id="A0A916WQL2"/>
<evidence type="ECO:0000313" key="3">
    <source>
        <dbReference type="EMBL" id="GGB20479.1"/>
    </source>
</evidence>
<feature type="region of interest" description="Disordered" evidence="1">
    <location>
        <begin position="513"/>
        <end position="591"/>
    </location>
</feature>